<dbReference type="SUPFAM" id="SSF57701">
    <property type="entry name" value="Zn2/Cys6 DNA-binding domain"/>
    <property type="match status" value="1"/>
</dbReference>
<dbReference type="PROSITE" id="PS00463">
    <property type="entry name" value="ZN2_CY6_FUNGAL_1"/>
    <property type="match status" value="1"/>
</dbReference>
<dbReference type="CDD" id="cd00067">
    <property type="entry name" value="GAL4"/>
    <property type="match status" value="1"/>
</dbReference>
<evidence type="ECO:0000256" key="1">
    <source>
        <dbReference type="ARBA" id="ARBA00023015"/>
    </source>
</evidence>
<dbReference type="EMBL" id="JAPQKT010000004">
    <property type="protein sequence ID" value="KAJ5233666.1"/>
    <property type="molecule type" value="Genomic_DNA"/>
</dbReference>
<name>A0A9W9P1Q9_PENCI</name>
<feature type="domain" description="Zn(2)-C6 fungal-type" evidence="6">
    <location>
        <begin position="13"/>
        <end position="43"/>
    </location>
</feature>
<evidence type="ECO:0000313" key="8">
    <source>
        <dbReference type="Proteomes" id="UP001147733"/>
    </source>
</evidence>
<dbReference type="Pfam" id="PF11951">
    <property type="entry name" value="Fungal_trans_2"/>
    <property type="match status" value="1"/>
</dbReference>
<dbReference type="InterPro" id="IPR021858">
    <property type="entry name" value="Fun_TF"/>
</dbReference>
<gene>
    <name evidence="7" type="ORF">N7469_005432</name>
</gene>
<keyword evidence="8" id="KW-1185">Reference proteome</keyword>
<keyword evidence="4" id="KW-0539">Nucleus</keyword>
<dbReference type="GO" id="GO:0008270">
    <property type="term" value="F:zinc ion binding"/>
    <property type="evidence" value="ECO:0007669"/>
    <property type="project" value="InterPro"/>
</dbReference>
<comment type="caution">
    <text evidence="7">The sequence shown here is derived from an EMBL/GenBank/DDBJ whole genome shotgun (WGS) entry which is preliminary data.</text>
</comment>
<dbReference type="OrthoDB" id="4937900at2759"/>
<dbReference type="SMART" id="SM00066">
    <property type="entry name" value="GAL4"/>
    <property type="match status" value="1"/>
</dbReference>
<keyword evidence="2" id="KW-0238">DNA-binding</keyword>
<organism evidence="7 8">
    <name type="scientific">Penicillium citrinum</name>
    <dbReference type="NCBI Taxonomy" id="5077"/>
    <lineage>
        <taxon>Eukaryota</taxon>
        <taxon>Fungi</taxon>
        <taxon>Dikarya</taxon>
        <taxon>Ascomycota</taxon>
        <taxon>Pezizomycotina</taxon>
        <taxon>Eurotiomycetes</taxon>
        <taxon>Eurotiomycetidae</taxon>
        <taxon>Eurotiales</taxon>
        <taxon>Aspergillaceae</taxon>
        <taxon>Penicillium</taxon>
    </lineage>
</organism>
<dbReference type="AlphaFoldDB" id="A0A9W9P1Q9"/>
<dbReference type="RefSeq" id="XP_056501166.1">
    <property type="nucleotide sequence ID" value="XM_056644352.1"/>
</dbReference>
<keyword evidence="1" id="KW-0805">Transcription regulation</keyword>
<dbReference type="GeneID" id="81383519"/>
<evidence type="ECO:0000256" key="3">
    <source>
        <dbReference type="ARBA" id="ARBA00023163"/>
    </source>
</evidence>
<dbReference type="GO" id="GO:0001228">
    <property type="term" value="F:DNA-binding transcription activator activity, RNA polymerase II-specific"/>
    <property type="evidence" value="ECO:0007669"/>
    <property type="project" value="TreeGrafter"/>
</dbReference>
<dbReference type="Pfam" id="PF00172">
    <property type="entry name" value="Zn_clus"/>
    <property type="match status" value="1"/>
</dbReference>
<dbReference type="PROSITE" id="PS50048">
    <property type="entry name" value="ZN2_CY6_FUNGAL_2"/>
    <property type="match status" value="1"/>
</dbReference>
<dbReference type="GO" id="GO:0003677">
    <property type="term" value="F:DNA binding"/>
    <property type="evidence" value="ECO:0007669"/>
    <property type="project" value="UniProtKB-KW"/>
</dbReference>
<dbReference type="Gene3D" id="4.10.240.10">
    <property type="entry name" value="Zn(2)-C6 fungal-type DNA-binding domain"/>
    <property type="match status" value="1"/>
</dbReference>
<evidence type="ECO:0000313" key="7">
    <source>
        <dbReference type="EMBL" id="KAJ5233666.1"/>
    </source>
</evidence>
<keyword evidence="3" id="KW-0804">Transcription</keyword>
<dbReference type="PANTHER" id="PTHR47784">
    <property type="entry name" value="STEROL UPTAKE CONTROL PROTEIN 2"/>
    <property type="match status" value="1"/>
</dbReference>
<reference evidence="7" key="2">
    <citation type="journal article" date="2023" name="IMA Fungus">
        <title>Comparative genomic study of the Penicillium genus elucidates a diverse pangenome and 15 lateral gene transfer events.</title>
        <authorList>
            <person name="Petersen C."/>
            <person name="Sorensen T."/>
            <person name="Nielsen M.R."/>
            <person name="Sondergaard T.E."/>
            <person name="Sorensen J.L."/>
            <person name="Fitzpatrick D.A."/>
            <person name="Frisvad J.C."/>
            <person name="Nielsen K.L."/>
        </authorList>
    </citation>
    <scope>NUCLEOTIDE SEQUENCE</scope>
    <source>
        <strain evidence="7">IBT 23319</strain>
    </source>
</reference>
<feature type="region of interest" description="Disordered" evidence="5">
    <location>
        <begin position="52"/>
        <end position="93"/>
    </location>
</feature>
<feature type="compositionally biased region" description="Polar residues" evidence="5">
    <location>
        <begin position="76"/>
        <end position="93"/>
    </location>
</feature>
<evidence type="ECO:0000256" key="2">
    <source>
        <dbReference type="ARBA" id="ARBA00023125"/>
    </source>
</evidence>
<evidence type="ECO:0000256" key="4">
    <source>
        <dbReference type="ARBA" id="ARBA00023242"/>
    </source>
</evidence>
<evidence type="ECO:0000259" key="6">
    <source>
        <dbReference type="PROSITE" id="PS50048"/>
    </source>
</evidence>
<protein>
    <recommendedName>
        <fullName evidence="6">Zn(2)-C6 fungal-type domain-containing protein</fullName>
    </recommendedName>
</protein>
<dbReference type="InterPro" id="IPR036864">
    <property type="entry name" value="Zn2-C6_fun-type_DNA-bd_sf"/>
</dbReference>
<dbReference type="InterPro" id="IPR053157">
    <property type="entry name" value="Sterol_Uptake_Regulator"/>
</dbReference>
<proteinExistence type="predicted"/>
<evidence type="ECO:0000256" key="5">
    <source>
        <dbReference type="SAM" id="MobiDB-lite"/>
    </source>
</evidence>
<dbReference type="PANTHER" id="PTHR47784:SF5">
    <property type="entry name" value="STEROL UPTAKE CONTROL PROTEIN 2"/>
    <property type="match status" value="1"/>
</dbReference>
<accession>A0A9W9P1Q9</accession>
<sequence>MTFRRSHRKSRHGCNNCKRRRVKCDEGRPICANCDQRHDTCVYNTSAPFKFPEEQDAPLGRPGSQRQSEPAGPASESPNVLNNFDVTNPSSTPPTLDMKSLELVLQWIKHTHRFFARNEETRRLWEMPVLQEALQAPFLMHGILALSALHLSHFQSNQESSDWLNTALAHKNTALSMFSEQLPNITQVNAKAMMSFAGLAVAFSFASALNLIPSGEGPSLSSLTNIFTLSRGVQTVINAESKFLRESNFFPLFDIKTPDEPIPDQFLNAFERLEKLNVECYRQLQDHEMVTYQRAIAYMRELAPFTFAEPTSLTLLVGWAIRAPGKYFEDLNESNPFALVVLAHYCVFMHLARKNWCVGSWGRIVLQEISQNLAPEWHNHIGWALEQVSTTPNENL</sequence>
<reference evidence="7" key="1">
    <citation type="submission" date="2022-11" db="EMBL/GenBank/DDBJ databases">
        <authorList>
            <person name="Petersen C."/>
        </authorList>
    </citation>
    <scope>NUCLEOTIDE SEQUENCE</scope>
    <source>
        <strain evidence="7">IBT 23319</strain>
    </source>
</reference>
<dbReference type="Proteomes" id="UP001147733">
    <property type="component" value="Unassembled WGS sequence"/>
</dbReference>
<dbReference type="InterPro" id="IPR001138">
    <property type="entry name" value="Zn2Cys6_DnaBD"/>
</dbReference>